<evidence type="ECO:0000256" key="1">
    <source>
        <dbReference type="SAM" id="MobiDB-lite"/>
    </source>
</evidence>
<feature type="region of interest" description="Disordered" evidence="1">
    <location>
        <begin position="1"/>
        <end position="34"/>
    </location>
</feature>
<dbReference type="AlphaFoldDB" id="A0A4Y6GLT8"/>
<proteinExistence type="evidence at transcript level"/>
<accession>A0A4Y6GLT8</accession>
<evidence type="ECO:0000313" key="2">
    <source>
        <dbReference type="EMBL" id="QDF43976.1"/>
    </source>
</evidence>
<sequence>MRAWEVEAKRRTRRGRDERGHEKSLGLRIIDKKS</sequence>
<reference evidence="2" key="1">
    <citation type="submission" date="2019-04" db="EMBL/GenBank/DDBJ databases">
        <authorList>
            <person name="Islam M.R."/>
            <person name="Banu S."/>
        </authorList>
    </citation>
    <scope>NUCLEOTIDE SEQUENCE</scope>
    <source>
        <strain evidence="2">TDF-41</strain>
    </source>
</reference>
<protein>
    <submittedName>
        <fullName evidence="2">Uncharacterized protein</fullName>
    </submittedName>
</protein>
<dbReference type="EMBL" id="MK751342">
    <property type="protein sequence ID" value="QDF43976.1"/>
    <property type="molecule type" value="mRNA"/>
</dbReference>
<organism evidence="2">
    <name type="scientific">Aquilaria malaccensis</name>
    <dbReference type="NCBI Taxonomy" id="223753"/>
    <lineage>
        <taxon>Eukaryota</taxon>
        <taxon>Viridiplantae</taxon>
        <taxon>Streptophyta</taxon>
        <taxon>Embryophyta</taxon>
        <taxon>Tracheophyta</taxon>
        <taxon>Spermatophyta</taxon>
        <taxon>Magnoliopsida</taxon>
        <taxon>eudicotyledons</taxon>
        <taxon>Gunneridae</taxon>
        <taxon>Pentapetalae</taxon>
        <taxon>rosids</taxon>
        <taxon>malvids</taxon>
        <taxon>Malvales</taxon>
        <taxon>Thymelaeaceae</taxon>
        <taxon>Aquilaria</taxon>
    </lineage>
</organism>
<name>A0A4Y6GLT8_9ROSI</name>